<dbReference type="Pfam" id="PF16344">
    <property type="entry name" value="FecR_C"/>
    <property type="match status" value="1"/>
</dbReference>
<feature type="domain" description="Protein FecR C-terminal" evidence="3">
    <location>
        <begin position="266"/>
        <end position="329"/>
    </location>
</feature>
<dbReference type="InterPro" id="IPR032508">
    <property type="entry name" value="FecR_C"/>
</dbReference>
<dbReference type="RefSeq" id="WP_343334960.1">
    <property type="nucleotide sequence ID" value="NZ_JAPOHD010000061.1"/>
</dbReference>
<comment type="caution">
    <text evidence="4">The sequence shown here is derived from an EMBL/GenBank/DDBJ whole genome shotgun (WGS) entry which is preliminary data.</text>
</comment>
<dbReference type="PANTHER" id="PTHR30273">
    <property type="entry name" value="PERIPLASMIC SIGNAL SENSOR AND SIGMA FACTOR ACTIVATOR FECR-RELATED"/>
    <property type="match status" value="1"/>
</dbReference>
<keyword evidence="1" id="KW-1133">Transmembrane helix</keyword>
<keyword evidence="1" id="KW-0812">Transmembrane</keyword>
<dbReference type="Gene3D" id="3.55.50.30">
    <property type="match status" value="1"/>
</dbReference>
<accession>A0A9X3J832</accession>
<dbReference type="InterPro" id="IPR012373">
    <property type="entry name" value="Ferrdict_sens_TM"/>
</dbReference>
<reference evidence="4" key="1">
    <citation type="submission" date="2022-11" db="EMBL/GenBank/DDBJ databases">
        <title>Marilongibacter aestuarii gen. nov., sp. nov., isolated from tidal flat sediment.</title>
        <authorList>
            <person name="Jiayan W."/>
        </authorList>
    </citation>
    <scope>NUCLEOTIDE SEQUENCE</scope>
    <source>
        <strain evidence="4">Z1-6</strain>
    </source>
</reference>
<proteinExistence type="predicted"/>
<evidence type="ECO:0000259" key="2">
    <source>
        <dbReference type="Pfam" id="PF04773"/>
    </source>
</evidence>
<dbReference type="AlphaFoldDB" id="A0A9X3J832"/>
<evidence type="ECO:0000256" key="1">
    <source>
        <dbReference type="SAM" id="Phobius"/>
    </source>
</evidence>
<evidence type="ECO:0000313" key="4">
    <source>
        <dbReference type="EMBL" id="MCY1722637.1"/>
    </source>
</evidence>
<evidence type="ECO:0000259" key="3">
    <source>
        <dbReference type="Pfam" id="PF16344"/>
    </source>
</evidence>
<organism evidence="4 5">
    <name type="scientific">Draconibacterium aestuarii</name>
    <dbReference type="NCBI Taxonomy" id="2998507"/>
    <lineage>
        <taxon>Bacteria</taxon>
        <taxon>Pseudomonadati</taxon>
        <taxon>Bacteroidota</taxon>
        <taxon>Bacteroidia</taxon>
        <taxon>Marinilabiliales</taxon>
        <taxon>Prolixibacteraceae</taxon>
        <taxon>Draconibacterium</taxon>
    </lineage>
</organism>
<evidence type="ECO:0000313" key="5">
    <source>
        <dbReference type="Proteomes" id="UP001145087"/>
    </source>
</evidence>
<dbReference type="PANTHER" id="PTHR30273:SF2">
    <property type="entry name" value="PROTEIN FECR"/>
    <property type="match status" value="1"/>
</dbReference>
<sequence>MKQNRENNIQELFAGYFRNELSAEDKDKVNRWRQLSAENEVEFMRIKKVWDLTGILNQMEDFNVSNALHKFRKNIKSTPNSSWVNLQKIAAILIVPILIYTGFISYSHFLRTYNNQAQVVWQEFRAIPGSLSNITLPDSSTVCLNMGSTIKFPSTFNTDTRDVFLVGEAYFNVTQDKDHPFLVKTGKVNIEVLGTKFNVSNYEDSNEFEVVLESGKVGLFSGSYKNKKDLGKLLPGERVVYQKSNNSLMVDKVNVDDFTCWKDGILVFKDTPMKETVNKLSRWFNTKIELEDPELEDYFFTATFIEENLMQVLELLKHSTPIDYKIEQHREFKNGSYTKEIIKVYKKK</sequence>
<dbReference type="PIRSF" id="PIRSF018266">
    <property type="entry name" value="FecR"/>
    <property type="match status" value="1"/>
</dbReference>
<feature type="transmembrane region" description="Helical" evidence="1">
    <location>
        <begin position="89"/>
        <end position="109"/>
    </location>
</feature>
<dbReference type="Pfam" id="PF04773">
    <property type="entry name" value="FecR"/>
    <property type="match status" value="1"/>
</dbReference>
<gene>
    <name evidence="4" type="ORF">OU798_19965</name>
</gene>
<keyword evidence="1" id="KW-0472">Membrane</keyword>
<dbReference type="Proteomes" id="UP001145087">
    <property type="component" value="Unassembled WGS sequence"/>
</dbReference>
<protein>
    <submittedName>
        <fullName evidence="4">DUF4974 domain-containing protein</fullName>
    </submittedName>
</protein>
<dbReference type="Gene3D" id="2.60.120.1440">
    <property type="match status" value="1"/>
</dbReference>
<dbReference type="EMBL" id="JAPOHD010000061">
    <property type="protein sequence ID" value="MCY1722637.1"/>
    <property type="molecule type" value="Genomic_DNA"/>
</dbReference>
<dbReference type="GO" id="GO:0016989">
    <property type="term" value="F:sigma factor antagonist activity"/>
    <property type="evidence" value="ECO:0007669"/>
    <property type="project" value="TreeGrafter"/>
</dbReference>
<feature type="domain" description="FecR protein" evidence="2">
    <location>
        <begin position="127"/>
        <end position="217"/>
    </location>
</feature>
<name>A0A9X3J832_9BACT</name>
<dbReference type="InterPro" id="IPR006860">
    <property type="entry name" value="FecR"/>
</dbReference>
<keyword evidence="5" id="KW-1185">Reference proteome</keyword>